<organism evidence="5 6">
    <name type="scientific">Natranaerobius trueperi</name>
    <dbReference type="NCBI Taxonomy" id="759412"/>
    <lineage>
        <taxon>Bacteria</taxon>
        <taxon>Bacillati</taxon>
        <taxon>Bacillota</taxon>
        <taxon>Clostridia</taxon>
        <taxon>Natranaerobiales</taxon>
        <taxon>Natranaerobiaceae</taxon>
        <taxon>Natranaerobius</taxon>
    </lineage>
</organism>
<dbReference type="SUPFAM" id="SSF46689">
    <property type="entry name" value="Homeodomain-like"/>
    <property type="match status" value="2"/>
</dbReference>
<dbReference type="Proteomes" id="UP000214588">
    <property type="component" value="Unassembled WGS sequence"/>
</dbReference>
<gene>
    <name evidence="5" type="ORF">CDO51_05025</name>
</gene>
<evidence type="ECO:0000259" key="4">
    <source>
        <dbReference type="PROSITE" id="PS01124"/>
    </source>
</evidence>
<dbReference type="InterPro" id="IPR020449">
    <property type="entry name" value="Tscrpt_reg_AraC-type_HTH"/>
</dbReference>
<dbReference type="InterPro" id="IPR009057">
    <property type="entry name" value="Homeodomain-like_sf"/>
</dbReference>
<keyword evidence="6" id="KW-1185">Reference proteome</keyword>
<dbReference type="InterPro" id="IPR011006">
    <property type="entry name" value="CheY-like_superfamily"/>
</dbReference>
<comment type="caution">
    <text evidence="5">The sequence shown here is derived from an EMBL/GenBank/DDBJ whole genome shotgun (WGS) entry which is preliminary data.</text>
</comment>
<dbReference type="AlphaFoldDB" id="A0A226C0V6"/>
<dbReference type="GO" id="GO:0043565">
    <property type="term" value="F:sequence-specific DNA binding"/>
    <property type="evidence" value="ECO:0007669"/>
    <property type="project" value="InterPro"/>
</dbReference>
<evidence type="ECO:0000313" key="5">
    <source>
        <dbReference type="EMBL" id="OWZ84079.1"/>
    </source>
</evidence>
<dbReference type="Gene3D" id="3.40.50.2300">
    <property type="match status" value="1"/>
</dbReference>
<dbReference type="PROSITE" id="PS01124">
    <property type="entry name" value="HTH_ARAC_FAMILY_2"/>
    <property type="match status" value="1"/>
</dbReference>
<dbReference type="EMBL" id="NIQC01000008">
    <property type="protein sequence ID" value="OWZ84079.1"/>
    <property type="molecule type" value="Genomic_DNA"/>
</dbReference>
<keyword evidence="2" id="KW-0238">DNA-binding</keyword>
<sequence length="531" mass="61719">MTSIIIYDEDTKDRTGIKWLLENSAIEIDKIEEAKNSHELITKLTRMDDNKLCIIFNPFTLTETELTHISNTKIKNNYIKLIAISQLEGIEDFKKILHLELFDHIKKPPDPNQVLTSISSAFHKLDKQIKFKKSKEVFLINYHTSFDFVYNLIFSNFNSIKQIYEYAQALGFQLLPNLAIVADIDNFYYKTKNTSEQFKFKFRNKIFHQVEKIIAPYKGSAAAPLGKEKIVILTSLPVCKDNEEFSVNCLTLTEKLQKRIAQNTDCTLTIGVGKQQDTRNLHLSYQEAVSASEHKFFKGNNQVLFYHQETPLSKTLPYQDYELETIVLDKIKLGDLSEALNAFEHLFGKCFYSVNTKPWLLKIKTIQFITTIMRVAAEKGVDSEIVFNFNAKWTYDIIESDYISDLKIIIEKAIEDAINYVSQGKNQQNSRVIKRACKYIDYNYNKNISLNDIAEVVCLNPYYISHIFKKEIGISFIEYLTYKRMQKAKYLLLDTNETISEIAIRVGYSDPNYFSRVFKKYFGSPPSNFRK</sequence>
<name>A0A226C0V6_9FIRM</name>
<evidence type="ECO:0000256" key="3">
    <source>
        <dbReference type="ARBA" id="ARBA00023163"/>
    </source>
</evidence>
<dbReference type="PRINTS" id="PR00032">
    <property type="entry name" value="HTHARAC"/>
</dbReference>
<dbReference type="PROSITE" id="PS00041">
    <property type="entry name" value="HTH_ARAC_FAMILY_1"/>
    <property type="match status" value="1"/>
</dbReference>
<dbReference type="GO" id="GO:0003700">
    <property type="term" value="F:DNA-binding transcription factor activity"/>
    <property type="evidence" value="ECO:0007669"/>
    <property type="project" value="InterPro"/>
</dbReference>
<keyword evidence="3" id="KW-0804">Transcription</keyword>
<dbReference type="Pfam" id="PF17853">
    <property type="entry name" value="GGDEF_2"/>
    <property type="match status" value="1"/>
</dbReference>
<dbReference type="PANTHER" id="PTHR43280">
    <property type="entry name" value="ARAC-FAMILY TRANSCRIPTIONAL REGULATOR"/>
    <property type="match status" value="1"/>
</dbReference>
<dbReference type="Pfam" id="PF12833">
    <property type="entry name" value="HTH_18"/>
    <property type="match status" value="1"/>
</dbReference>
<protein>
    <recommendedName>
        <fullName evidence="4">HTH araC/xylS-type domain-containing protein</fullName>
    </recommendedName>
</protein>
<evidence type="ECO:0000256" key="1">
    <source>
        <dbReference type="ARBA" id="ARBA00023015"/>
    </source>
</evidence>
<proteinExistence type="predicted"/>
<dbReference type="OrthoDB" id="324626at2"/>
<accession>A0A226C0V6</accession>
<dbReference type="SUPFAM" id="SSF52172">
    <property type="entry name" value="CheY-like"/>
    <property type="match status" value="1"/>
</dbReference>
<evidence type="ECO:0000256" key="2">
    <source>
        <dbReference type="ARBA" id="ARBA00023125"/>
    </source>
</evidence>
<dbReference type="Gene3D" id="1.10.10.60">
    <property type="entry name" value="Homeodomain-like"/>
    <property type="match status" value="2"/>
</dbReference>
<evidence type="ECO:0000313" key="6">
    <source>
        <dbReference type="Proteomes" id="UP000214588"/>
    </source>
</evidence>
<reference evidence="5 6" key="1">
    <citation type="submission" date="2017-06" db="EMBL/GenBank/DDBJ databases">
        <title>Draft Genome Sequence of Natranaerobius trueperi halophilic, alkalithermophilic bacteria from soda lakes.</title>
        <authorList>
            <person name="Zhao B."/>
        </authorList>
    </citation>
    <scope>NUCLEOTIDE SEQUENCE [LARGE SCALE GENOMIC DNA]</scope>
    <source>
        <strain evidence="5 6">DSM 18760</strain>
    </source>
</reference>
<dbReference type="InterPro" id="IPR018062">
    <property type="entry name" value="HTH_AraC-typ_CS"/>
</dbReference>
<dbReference type="PANTHER" id="PTHR43280:SF28">
    <property type="entry name" value="HTH-TYPE TRANSCRIPTIONAL ACTIVATOR RHAS"/>
    <property type="match status" value="1"/>
</dbReference>
<dbReference type="SMART" id="SM00342">
    <property type="entry name" value="HTH_ARAC"/>
    <property type="match status" value="1"/>
</dbReference>
<dbReference type="RefSeq" id="WP_089023212.1">
    <property type="nucleotide sequence ID" value="NZ_NIQC01000008.1"/>
</dbReference>
<dbReference type="InterPro" id="IPR018060">
    <property type="entry name" value="HTH_AraC"/>
</dbReference>
<keyword evidence="1" id="KW-0805">Transcription regulation</keyword>
<dbReference type="InterPro" id="IPR041522">
    <property type="entry name" value="CdaR_GGDEF"/>
</dbReference>
<feature type="domain" description="HTH araC/xylS-type" evidence="4">
    <location>
        <begin position="434"/>
        <end position="531"/>
    </location>
</feature>